<gene>
    <name evidence="1" type="ORF">EOS_03305</name>
</gene>
<name>A0A0J1D4M2_9BURK</name>
<dbReference type="Proteomes" id="UP000035963">
    <property type="component" value="Unassembled WGS sequence"/>
</dbReference>
<keyword evidence="2" id="KW-1185">Reference proteome</keyword>
<proteinExistence type="predicted"/>
<dbReference type="AlphaFoldDB" id="A0A0J1D4M2"/>
<reference evidence="1 2" key="1">
    <citation type="journal article" date="2015" name="Genome Announc.">
        <title>Draft Genome Sequence of Burkholderia sp. Strain PML1(12), an Ectomycorrhizosphere-Inhabiting Bacterium with Effective Mineral-Weathering Ability.</title>
        <authorList>
            <person name="Uroz S."/>
            <person name="Oger P."/>
        </authorList>
    </citation>
    <scope>NUCLEOTIDE SEQUENCE [LARGE SCALE GENOMIC DNA]</scope>
    <source>
        <strain evidence="2">PML1(12)</strain>
    </source>
</reference>
<comment type="caution">
    <text evidence="1">The sequence shown here is derived from an EMBL/GenBank/DDBJ whole genome shotgun (WGS) entry which is preliminary data.</text>
</comment>
<organism evidence="1 2">
    <name type="scientific">Caballeronia mineralivorans PML1(12)</name>
    <dbReference type="NCBI Taxonomy" id="908627"/>
    <lineage>
        <taxon>Bacteria</taxon>
        <taxon>Pseudomonadati</taxon>
        <taxon>Pseudomonadota</taxon>
        <taxon>Betaproteobacteria</taxon>
        <taxon>Burkholderiales</taxon>
        <taxon>Burkholderiaceae</taxon>
        <taxon>Caballeronia</taxon>
    </lineage>
</organism>
<dbReference type="EMBL" id="AEJF01000021">
    <property type="protein sequence ID" value="KLU27654.1"/>
    <property type="molecule type" value="Genomic_DNA"/>
</dbReference>
<protein>
    <submittedName>
        <fullName evidence="1">Uncharacterized protein</fullName>
    </submittedName>
</protein>
<accession>A0A0J1D4M2</accession>
<evidence type="ECO:0000313" key="2">
    <source>
        <dbReference type="Proteomes" id="UP000035963"/>
    </source>
</evidence>
<dbReference type="PATRIC" id="fig|908627.4.peg.740"/>
<evidence type="ECO:0000313" key="1">
    <source>
        <dbReference type="EMBL" id="KLU27654.1"/>
    </source>
</evidence>
<sequence length="66" mass="7330">MARPDERPADYIDIVSVALNGDAPGLGKRKRAQNKSTKPSCFAILTQRPRACCNYTSRTLRRSPPL</sequence>